<evidence type="ECO:0000256" key="1">
    <source>
        <dbReference type="SAM" id="MobiDB-lite"/>
    </source>
</evidence>
<proteinExistence type="predicted"/>
<keyword evidence="2" id="KW-0472">Membrane</keyword>
<feature type="compositionally biased region" description="Basic residues" evidence="1">
    <location>
        <begin position="1"/>
        <end position="19"/>
    </location>
</feature>
<keyword evidence="4" id="KW-1185">Reference proteome</keyword>
<evidence type="ECO:0000313" key="3">
    <source>
        <dbReference type="EMBL" id="MPC28919.1"/>
    </source>
</evidence>
<organism evidence="3 4">
    <name type="scientific">Portunus trituberculatus</name>
    <name type="common">Swimming crab</name>
    <name type="synonym">Neptunus trituberculatus</name>
    <dbReference type="NCBI Taxonomy" id="210409"/>
    <lineage>
        <taxon>Eukaryota</taxon>
        <taxon>Metazoa</taxon>
        <taxon>Ecdysozoa</taxon>
        <taxon>Arthropoda</taxon>
        <taxon>Crustacea</taxon>
        <taxon>Multicrustacea</taxon>
        <taxon>Malacostraca</taxon>
        <taxon>Eumalacostraca</taxon>
        <taxon>Eucarida</taxon>
        <taxon>Decapoda</taxon>
        <taxon>Pleocyemata</taxon>
        <taxon>Brachyura</taxon>
        <taxon>Eubrachyura</taxon>
        <taxon>Portunoidea</taxon>
        <taxon>Portunidae</taxon>
        <taxon>Portuninae</taxon>
        <taxon>Portunus</taxon>
    </lineage>
</organism>
<feature type="region of interest" description="Disordered" evidence="1">
    <location>
        <begin position="1"/>
        <end position="26"/>
    </location>
</feature>
<reference evidence="3 4" key="1">
    <citation type="submission" date="2019-05" db="EMBL/GenBank/DDBJ databases">
        <title>Another draft genome of Portunus trituberculatus and its Hox gene families provides insights of decapod evolution.</title>
        <authorList>
            <person name="Jeong J.-H."/>
            <person name="Song I."/>
            <person name="Kim S."/>
            <person name="Choi T."/>
            <person name="Kim D."/>
            <person name="Ryu S."/>
            <person name="Kim W."/>
        </authorList>
    </citation>
    <scope>NUCLEOTIDE SEQUENCE [LARGE SCALE GENOMIC DNA]</scope>
    <source>
        <tissue evidence="3">Muscle</tissue>
    </source>
</reference>
<protein>
    <submittedName>
        <fullName evidence="3">Uncharacterized protein</fullName>
    </submittedName>
</protein>
<dbReference type="EMBL" id="VSRR010001988">
    <property type="protein sequence ID" value="MPC28919.1"/>
    <property type="molecule type" value="Genomic_DNA"/>
</dbReference>
<name>A0A5B7E673_PORTR</name>
<comment type="caution">
    <text evidence="3">The sequence shown here is derived from an EMBL/GenBank/DDBJ whole genome shotgun (WGS) entry which is preliminary data.</text>
</comment>
<sequence length="144" mass="16889">MHGHKPTIPHAKQKKKVKHTHTDTQINKPTSYIPTDTYNKETKGYVLRKSIPASRTDLGARWFSSIVVRFLFLAFQAWYTFRRRWNSLRQAWGSRSQEVLMVSLNSAYFHLLRSYFLLAASMRCFSTMEDLHGRDVGMEMEMSP</sequence>
<accession>A0A5B7E673</accession>
<evidence type="ECO:0000313" key="4">
    <source>
        <dbReference type="Proteomes" id="UP000324222"/>
    </source>
</evidence>
<keyword evidence="2" id="KW-0812">Transmembrane</keyword>
<keyword evidence="2" id="KW-1133">Transmembrane helix</keyword>
<dbReference type="AlphaFoldDB" id="A0A5B7E673"/>
<gene>
    <name evidence="3" type="ORF">E2C01_022135</name>
</gene>
<dbReference type="Proteomes" id="UP000324222">
    <property type="component" value="Unassembled WGS sequence"/>
</dbReference>
<feature type="transmembrane region" description="Helical" evidence="2">
    <location>
        <begin position="58"/>
        <end position="79"/>
    </location>
</feature>
<evidence type="ECO:0000256" key="2">
    <source>
        <dbReference type="SAM" id="Phobius"/>
    </source>
</evidence>